<feature type="binding site" evidence="7">
    <location>
        <position position="99"/>
    </location>
    <ligand>
        <name>phosphoenolpyruvate</name>
        <dbReference type="ChEBI" id="CHEBI:58702"/>
    </ligand>
</feature>
<dbReference type="InterPro" id="IPR023193">
    <property type="entry name" value="EPSP_synthase_CS"/>
</dbReference>
<evidence type="ECO:0000256" key="3">
    <source>
        <dbReference type="ARBA" id="ARBA00022605"/>
    </source>
</evidence>
<protein>
    <recommendedName>
        <fullName evidence="7">3-phosphoshikimate 1-carboxyvinyltransferase</fullName>
        <ecNumber evidence="7">2.5.1.19</ecNumber>
    </recommendedName>
    <alternativeName>
        <fullName evidence="7">5-enolpyruvylshikimate-3-phosphate synthase</fullName>
        <shortName evidence="7">EPSP synthase</shortName>
        <shortName evidence="7">EPSPS</shortName>
    </alternativeName>
</protein>
<feature type="binding site" evidence="7">
    <location>
        <position position="146"/>
    </location>
    <ligand>
        <name>3-phosphoshikimate</name>
        <dbReference type="ChEBI" id="CHEBI:145989"/>
    </ligand>
</feature>
<feature type="binding site" evidence="7">
    <location>
        <position position="391"/>
    </location>
    <ligand>
        <name>phosphoenolpyruvate</name>
        <dbReference type="ChEBI" id="CHEBI:58702"/>
    </ligand>
</feature>
<accession>A0A5C6YZ51</accession>
<name>A0A5C6YZ51_9FLAO</name>
<dbReference type="SUPFAM" id="SSF55205">
    <property type="entry name" value="EPT/RTPC-like"/>
    <property type="match status" value="1"/>
</dbReference>
<gene>
    <name evidence="7" type="primary">aroA</name>
    <name evidence="9" type="ORF">ESU54_09820</name>
</gene>
<feature type="binding site" evidence="7">
    <location>
        <position position="173"/>
    </location>
    <ligand>
        <name>3-phosphoshikimate</name>
        <dbReference type="ChEBI" id="CHEBI:145989"/>
    </ligand>
</feature>
<comment type="caution">
    <text evidence="9">The sequence shown here is derived from an EMBL/GenBank/DDBJ whole genome shotgun (WGS) entry which is preliminary data.</text>
</comment>
<evidence type="ECO:0000313" key="10">
    <source>
        <dbReference type="Proteomes" id="UP000321497"/>
    </source>
</evidence>
<comment type="catalytic activity">
    <reaction evidence="6">
        <text>3-phosphoshikimate + phosphoenolpyruvate = 5-O-(1-carboxyvinyl)-3-phosphoshikimate + phosphate</text>
        <dbReference type="Rhea" id="RHEA:21256"/>
        <dbReference type="ChEBI" id="CHEBI:43474"/>
        <dbReference type="ChEBI" id="CHEBI:57701"/>
        <dbReference type="ChEBI" id="CHEBI:58702"/>
        <dbReference type="ChEBI" id="CHEBI:145989"/>
        <dbReference type="EC" id="2.5.1.19"/>
    </reaction>
    <physiologicalReaction direction="left-to-right" evidence="6">
        <dbReference type="Rhea" id="RHEA:21257"/>
    </physiologicalReaction>
</comment>
<comment type="subunit">
    <text evidence="7">Monomer.</text>
</comment>
<dbReference type="InterPro" id="IPR006264">
    <property type="entry name" value="EPSP_synthase"/>
</dbReference>
<feature type="binding site" evidence="7">
    <location>
        <position position="28"/>
    </location>
    <ligand>
        <name>3-phosphoshikimate</name>
        <dbReference type="ChEBI" id="CHEBI:145989"/>
    </ligand>
</feature>
<dbReference type="PIRSF" id="PIRSF000505">
    <property type="entry name" value="EPSPS"/>
    <property type="match status" value="1"/>
</dbReference>
<keyword evidence="3 7" id="KW-0028">Amino-acid biosynthesis</keyword>
<feature type="binding site" evidence="7">
    <location>
        <position position="24"/>
    </location>
    <ligand>
        <name>3-phosphoshikimate</name>
        <dbReference type="ChEBI" id="CHEBI:145989"/>
    </ligand>
</feature>
<feature type="domain" description="Enolpyruvate transferase" evidence="8">
    <location>
        <begin position="64"/>
        <end position="399"/>
    </location>
</feature>
<feature type="binding site" evidence="7">
    <location>
        <position position="367"/>
    </location>
    <ligand>
        <name>phosphoenolpyruvate</name>
        <dbReference type="ChEBI" id="CHEBI:58702"/>
    </ligand>
</feature>
<dbReference type="EMBL" id="VORT01000006">
    <property type="protein sequence ID" value="TXD72941.1"/>
    <property type="molecule type" value="Genomic_DNA"/>
</dbReference>
<dbReference type="AlphaFoldDB" id="A0A5C6YZ51"/>
<dbReference type="PROSITE" id="PS00885">
    <property type="entry name" value="EPSP_SYNTHASE_2"/>
    <property type="match status" value="1"/>
</dbReference>
<keyword evidence="4 7" id="KW-0808">Transferase</keyword>
<dbReference type="RefSeq" id="WP_111844270.1">
    <property type="nucleotide sequence ID" value="NZ_UEGI01000005.1"/>
</dbReference>
<dbReference type="PANTHER" id="PTHR21090">
    <property type="entry name" value="AROM/DEHYDROQUINATE SYNTHASE"/>
    <property type="match status" value="1"/>
</dbReference>
<evidence type="ECO:0000256" key="1">
    <source>
        <dbReference type="ARBA" id="ARBA00004811"/>
    </source>
</evidence>
<reference evidence="9 10" key="1">
    <citation type="submission" date="2019-08" db="EMBL/GenBank/DDBJ databases">
        <title>Genome of Aequorivita antarctica SW49 (type strain).</title>
        <authorList>
            <person name="Bowman J.P."/>
        </authorList>
    </citation>
    <scope>NUCLEOTIDE SEQUENCE [LARGE SCALE GENOMIC DNA]</scope>
    <source>
        <strain evidence="9 10">SW49</strain>
    </source>
</reference>
<dbReference type="GO" id="GO:0005737">
    <property type="term" value="C:cytoplasm"/>
    <property type="evidence" value="ECO:0007669"/>
    <property type="project" value="UniProtKB-SubCell"/>
</dbReference>
<dbReference type="Gene3D" id="3.65.10.10">
    <property type="entry name" value="Enolpyruvate transferase domain"/>
    <property type="match status" value="2"/>
</dbReference>
<organism evidence="9 10">
    <name type="scientific">Aequorivita antarctica</name>
    <dbReference type="NCBI Taxonomy" id="153266"/>
    <lineage>
        <taxon>Bacteria</taxon>
        <taxon>Pseudomonadati</taxon>
        <taxon>Bacteroidota</taxon>
        <taxon>Flavobacteriia</taxon>
        <taxon>Flavobacteriales</taxon>
        <taxon>Flavobacteriaceae</taxon>
        <taxon>Aequorivita</taxon>
    </lineage>
</organism>
<dbReference type="GO" id="GO:0008652">
    <property type="term" value="P:amino acid biosynthetic process"/>
    <property type="evidence" value="ECO:0007669"/>
    <property type="project" value="UniProtKB-KW"/>
</dbReference>
<comment type="pathway">
    <text evidence="1 7">Metabolic intermediate biosynthesis; chorismate biosynthesis; chorismate from D-erythrose 4-phosphate and phosphoenolpyruvate: step 6/7.</text>
</comment>
<feature type="active site" description="Proton acceptor" evidence="7">
    <location>
        <position position="293"/>
    </location>
</feature>
<feature type="binding site" evidence="7">
    <location>
        <position position="23"/>
    </location>
    <ligand>
        <name>phosphoenolpyruvate</name>
        <dbReference type="ChEBI" id="CHEBI:58702"/>
    </ligand>
</feature>
<comment type="function">
    <text evidence="7">Catalyzes the transfer of the enolpyruvyl moiety of phosphoenolpyruvate (PEP) to the 5-hydroxyl of shikimate-3-phosphate (S3P) to produce enolpyruvyl shikimate-3-phosphate and inorganic phosphate.</text>
</comment>
<evidence type="ECO:0000259" key="8">
    <source>
        <dbReference type="Pfam" id="PF00275"/>
    </source>
</evidence>
<dbReference type="GO" id="GO:0009073">
    <property type="term" value="P:aromatic amino acid family biosynthetic process"/>
    <property type="evidence" value="ECO:0007669"/>
    <property type="project" value="UniProtKB-KW"/>
</dbReference>
<dbReference type="InterPro" id="IPR013792">
    <property type="entry name" value="RNA3'P_cycl/enolpyr_Trfase_a/b"/>
</dbReference>
<comment type="subcellular location">
    <subcellularLocation>
        <location evidence="7">Cytoplasm</location>
    </subcellularLocation>
</comment>
<dbReference type="InterPro" id="IPR036968">
    <property type="entry name" value="Enolpyruvate_Tfrase_sf"/>
</dbReference>
<keyword evidence="10" id="KW-1185">Reference proteome</keyword>
<feature type="binding site" evidence="7">
    <location>
        <position position="145"/>
    </location>
    <ligand>
        <name>3-phosphoshikimate</name>
        <dbReference type="ChEBI" id="CHEBI:145989"/>
    </ligand>
</feature>
<feature type="binding site" evidence="7">
    <location>
        <position position="23"/>
    </location>
    <ligand>
        <name>3-phosphoshikimate</name>
        <dbReference type="ChEBI" id="CHEBI:145989"/>
    </ligand>
</feature>
<keyword evidence="5 7" id="KW-0057">Aromatic amino acid biosynthesis</keyword>
<evidence type="ECO:0000256" key="4">
    <source>
        <dbReference type="ARBA" id="ARBA00022679"/>
    </source>
</evidence>
<evidence type="ECO:0000256" key="2">
    <source>
        <dbReference type="ARBA" id="ARBA00009948"/>
    </source>
</evidence>
<feature type="binding site" evidence="7">
    <location>
        <position position="320"/>
    </location>
    <ligand>
        <name>3-phosphoshikimate</name>
        <dbReference type="ChEBI" id="CHEBI:145989"/>
    </ligand>
</feature>
<dbReference type="UniPathway" id="UPA00053">
    <property type="reaction ID" value="UER00089"/>
</dbReference>
<evidence type="ECO:0000313" key="9">
    <source>
        <dbReference type="EMBL" id="TXD72941.1"/>
    </source>
</evidence>
<dbReference type="EC" id="2.5.1.19" evidence="7"/>
<comment type="similarity">
    <text evidence="2 7">Belongs to the EPSP synthase family.</text>
</comment>
<feature type="binding site" evidence="7">
    <location>
        <position position="70"/>
    </location>
    <ligand>
        <name>phosphoenolpyruvate</name>
        <dbReference type="ChEBI" id="CHEBI:58702"/>
    </ligand>
</feature>
<feature type="binding site" evidence="7">
    <location>
        <position position="147"/>
    </location>
    <ligand>
        <name>phosphoenolpyruvate</name>
        <dbReference type="ChEBI" id="CHEBI:58702"/>
    </ligand>
</feature>
<dbReference type="HAMAP" id="MF_00210">
    <property type="entry name" value="EPSP_synth"/>
    <property type="match status" value="1"/>
</dbReference>
<dbReference type="GO" id="GO:0009423">
    <property type="term" value="P:chorismate biosynthetic process"/>
    <property type="evidence" value="ECO:0007669"/>
    <property type="project" value="UniProtKB-UniRule"/>
</dbReference>
<sequence length="414" mass="45507">MKAILERGSFPNKNVEIYISGSKSESNRILILQAQFPNISIENLSESDDTKVLQDGLKISSGTVDVHHAGTAMRFLTAYFAAKKGAEIILTGSQRMQERPIGILVNALKSLGADIEYLKNEGFPPLKIKGKALHKNKVKIKANVSSQYISALMLVAPMFPKGLSIYLEGKTTSIPYIEMTLSLLKNIGIRGGFNKNEITVPSMKNIEKKMLVVESDWSSASYFYSLVALSENSEITLGSFYEESLQGDSALVQIYDSLGVITVFNTSEGTISLSKKNMELPDSLLLDLSNTPDLAQTIAVTCFGLGISCKLSGLHTLKIKETDRLLALKNELEKLGATIQVDTNSLNLEKTPKINFNKTIKTYQDHRMAMAFAPLSLKTNLTISDAEVVSKSYPNFWKDIQKVGITCVLDNSSK</sequence>
<dbReference type="InterPro" id="IPR001986">
    <property type="entry name" value="Enolpyruvate_Tfrase_dom"/>
</dbReference>
<evidence type="ECO:0000256" key="6">
    <source>
        <dbReference type="ARBA" id="ARBA00044633"/>
    </source>
</evidence>
<dbReference type="Pfam" id="PF00275">
    <property type="entry name" value="EPSP_synthase"/>
    <property type="match status" value="1"/>
</dbReference>
<evidence type="ECO:0000256" key="5">
    <source>
        <dbReference type="ARBA" id="ARBA00023141"/>
    </source>
</evidence>
<feature type="binding site" evidence="7">
    <location>
        <position position="293"/>
    </location>
    <ligand>
        <name>3-phosphoshikimate</name>
        <dbReference type="ChEBI" id="CHEBI:145989"/>
    </ligand>
</feature>
<dbReference type="GO" id="GO:0003866">
    <property type="term" value="F:3-phosphoshikimate 1-carboxyvinyltransferase activity"/>
    <property type="evidence" value="ECO:0007669"/>
    <property type="project" value="UniProtKB-UniRule"/>
</dbReference>
<comment type="caution">
    <text evidence="7">Lacks conserved residue(s) required for the propagation of feature annotation.</text>
</comment>
<proteinExistence type="inferred from homology"/>
<dbReference type="OrthoDB" id="9809920at2"/>
<feature type="binding site" evidence="7">
    <location>
        <position position="147"/>
    </location>
    <ligand>
        <name>3-phosphoshikimate</name>
        <dbReference type="ChEBI" id="CHEBI:145989"/>
    </ligand>
</feature>
<dbReference type="PANTHER" id="PTHR21090:SF5">
    <property type="entry name" value="PENTAFUNCTIONAL AROM POLYPEPTIDE"/>
    <property type="match status" value="1"/>
</dbReference>
<evidence type="ECO:0000256" key="7">
    <source>
        <dbReference type="HAMAP-Rule" id="MF_00210"/>
    </source>
</evidence>
<feature type="binding site" evidence="7">
    <location>
        <position position="324"/>
    </location>
    <ligand>
        <name>phosphoenolpyruvate</name>
        <dbReference type="ChEBI" id="CHEBI:58702"/>
    </ligand>
</feature>
<keyword evidence="7" id="KW-0963">Cytoplasm</keyword>
<dbReference type="Proteomes" id="UP000321497">
    <property type="component" value="Unassembled WGS sequence"/>
</dbReference>